<accession>A0AB40BN84</accession>
<dbReference type="PANTHER" id="PTHR20884">
    <property type="entry name" value="GDP-D-GLUCOSE PHOSPHORYLASE 1"/>
    <property type="match status" value="1"/>
</dbReference>
<dbReference type="InterPro" id="IPR026506">
    <property type="entry name" value="GDPGP"/>
</dbReference>
<dbReference type="RefSeq" id="XP_039127773.1">
    <property type="nucleotide sequence ID" value="XM_039271839.1"/>
</dbReference>
<evidence type="ECO:0000313" key="12">
    <source>
        <dbReference type="RefSeq" id="XP_039127772.1"/>
    </source>
</evidence>
<evidence type="ECO:0000259" key="10">
    <source>
        <dbReference type="Pfam" id="PF26217"/>
    </source>
</evidence>
<evidence type="ECO:0000256" key="1">
    <source>
        <dbReference type="ARBA" id="ARBA00004496"/>
    </source>
</evidence>
<sequence>MVTVKQFESAYSFLKLNSTEQLKCHVMPLRGTSAPLYQLRESFSIETGANGDFLSNAEEGQNLLGTLLLAQWEDRAWKGQLNYDVTNCETKVISGGKKFIAQLNEQWSSTSLALFENADNQLLGSSRMTNVKICRDNILLCITRGENASPELMHSSMLPQDGTLVFVNVNPIEYGHIYLVPYKFYNPSKILDKESLEYINEIAIELDDCFFRMFYDYAPLVNPSAVYFQANFFASVLPVELGELIPVYGDPLDGGIQICEVAGYPIKTLVFMSRDNPKLLARVMSEICSVLQDRDAVFSLLISDRARKFFLFPQVESSSATNHLSAWECGGYFIFNTVTKFDDVSEEDIFNRLASVSLDDQDFQTLKQQSCCIANKVFP</sequence>
<dbReference type="GO" id="GO:0080048">
    <property type="term" value="F:GDP-D-glucose phosphorylase activity"/>
    <property type="evidence" value="ECO:0007669"/>
    <property type="project" value="InterPro"/>
</dbReference>
<dbReference type="PANTHER" id="PTHR20884:SF9">
    <property type="entry name" value="OS12G0612100 PROTEIN"/>
    <property type="match status" value="1"/>
</dbReference>
<evidence type="ECO:0000256" key="8">
    <source>
        <dbReference type="ARBA" id="ARBA00022801"/>
    </source>
</evidence>
<keyword evidence="6" id="KW-0548">Nucleotidyltransferase</keyword>
<organism evidence="11 13">
    <name type="scientific">Dioscorea cayennensis subsp. rotundata</name>
    <name type="common">White Guinea yam</name>
    <name type="synonym">Dioscorea rotundata</name>
    <dbReference type="NCBI Taxonomy" id="55577"/>
    <lineage>
        <taxon>Eukaryota</taxon>
        <taxon>Viridiplantae</taxon>
        <taxon>Streptophyta</taxon>
        <taxon>Embryophyta</taxon>
        <taxon>Tracheophyta</taxon>
        <taxon>Spermatophyta</taxon>
        <taxon>Magnoliopsida</taxon>
        <taxon>Liliopsida</taxon>
        <taxon>Dioscoreales</taxon>
        <taxon>Dioscoreaceae</taxon>
        <taxon>Dioscorea</taxon>
    </lineage>
</organism>
<dbReference type="GO" id="GO:0005737">
    <property type="term" value="C:cytoplasm"/>
    <property type="evidence" value="ECO:0007669"/>
    <property type="project" value="UniProtKB-SubCell"/>
</dbReference>
<dbReference type="RefSeq" id="XP_039127772.1">
    <property type="nucleotide sequence ID" value="XM_039271838.1"/>
</dbReference>
<dbReference type="InterPro" id="IPR058865">
    <property type="entry name" value="GDPGP1_C"/>
</dbReference>
<comment type="subcellular location">
    <subcellularLocation>
        <location evidence="1">Cytoplasm</location>
    </subcellularLocation>
</comment>
<dbReference type="InterPro" id="IPR058866">
    <property type="entry name" value="GDPGP1_N"/>
</dbReference>
<dbReference type="GO" id="GO:0016787">
    <property type="term" value="F:hydrolase activity"/>
    <property type="evidence" value="ECO:0007669"/>
    <property type="project" value="UniProtKB-KW"/>
</dbReference>
<dbReference type="GO" id="GO:0006006">
    <property type="term" value="P:glucose metabolic process"/>
    <property type="evidence" value="ECO:0007669"/>
    <property type="project" value="TreeGrafter"/>
</dbReference>
<keyword evidence="4" id="KW-0344">Guanine-nucleotide releasing factor</keyword>
<proteinExistence type="inferred from homology"/>
<dbReference type="GO" id="GO:0005085">
    <property type="term" value="F:guanyl-nucleotide exchange factor activity"/>
    <property type="evidence" value="ECO:0007669"/>
    <property type="project" value="UniProtKB-KW"/>
</dbReference>
<dbReference type="Pfam" id="PF26216">
    <property type="entry name" value="GDPGP1_C"/>
    <property type="match status" value="1"/>
</dbReference>
<keyword evidence="8" id="KW-0378">Hydrolase</keyword>
<keyword evidence="3" id="KW-0963">Cytoplasm</keyword>
<gene>
    <name evidence="12 13" type="primary">LOC120263866</name>
</gene>
<keyword evidence="7" id="KW-0547">Nucleotide-binding</keyword>
<evidence type="ECO:0000256" key="5">
    <source>
        <dbReference type="ARBA" id="ARBA00022679"/>
    </source>
</evidence>
<keyword evidence="11" id="KW-1185">Reference proteome</keyword>
<dbReference type="AlphaFoldDB" id="A0AB40BN84"/>
<feature type="domain" description="GDPGP1-like N-terminal" evidence="10">
    <location>
        <begin position="64"/>
        <end position="230"/>
    </location>
</feature>
<protein>
    <submittedName>
        <fullName evidence="12 13">GDP-L-galactose phosphorylase 2-like</fullName>
    </submittedName>
</protein>
<evidence type="ECO:0000256" key="3">
    <source>
        <dbReference type="ARBA" id="ARBA00022490"/>
    </source>
</evidence>
<evidence type="ECO:0000313" key="11">
    <source>
        <dbReference type="Proteomes" id="UP001515500"/>
    </source>
</evidence>
<dbReference type="GeneID" id="120263866"/>
<dbReference type="Proteomes" id="UP001515500">
    <property type="component" value="Chromosome 6"/>
</dbReference>
<evidence type="ECO:0000256" key="6">
    <source>
        <dbReference type="ARBA" id="ARBA00022695"/>
    </source>
</evidence>
<keyword evidence="5" id="KW-0808">Transferase</keyword>
<evidence type="ECO:0000259" key="9">
    <source>
        <dbReference type="Pfam" id="PF26216"/>
    </source>
</evidence>
<evidence type="ECO:0000313" key="13">
    <source>
        <dbReference type="RefSeq" id="XP_039127773.1"/>
    </source>
</evidence>
<dbReference type="Pfam" id="PF26217">
    <property type="entry name" value="GDPGP1_N"/>
    <property type="match status" value="1"/>
</dbReference>
<comment type="similarity">
    <text evidence="2">Belongs to the GDPGP1 family.</text>
</comment>
<evidence type="ECO:0000256" key="2">
    <source>
        <dbReference type="ARBA" id="ARBA00006451"/>
    </source>
</evidence>
<name>A0AB40BN84_DIOCR</name>
<dbReference type="GO" id="GO:0000166">
    <property type="term" value="F:nucleotide binding"/>
    <property type="evidence" value="ECO:0007669"/>
    <property type="project" value="UniProtKB-KW"/>
</dbReference>
<evidence type="ECO:0000256" key="7">
    <source>
        <dbReference type="ARBA" id="ARBA00022741"/>
    </source>
</evidence>
<feature type="domain" description="GDPGP1-like C-terminal" evidence="9">
    <location>
        <begin position="252"/>
        <end position="375"/>
    </location>
</feature>
<evidence type="ECO:0000256" key="4">
    <source>
        <dbReference type="ARBA" id="ARBA00022658"/>
    </source>
</evidence>
<reference evidence="12 13" key="1">
    <citation type="submission" date="2025-04" db="UniProtKB">
        <authorList>
            <consortium name="RefSeq"/>
        </authorList>
    </citation>
    <scope>IDENTIFICATION</scope>
</reference>